<evidence type="ECO:0000313" key="2">
    <source>
        <dbReference type="Proteomes" id="UP000190959"/>
    </source>
</evidence>
<comment type="caution">
    <text evidence="1">The sequence shown here is derived from an EMBL/GenBank/DDBJ whole genome shotgun (WGS) entry which is preliminary data.</text>
</comment>
<accession>A0A1S9N9R7</accession>
<dbReference type="AlphaFoldDB" id="A0A1S9N9R7"/>
<gene>
    <name evidence="1" type="ORF">CBEIBR21_06485</name>
</gene>
<evidence type="ECO:0000313" key="1">
    <source>
        <dbReference type="EMBL" id="OOP74141.1"/>
    </source>
</evidence>
<organism evidence="1 2">
    <name type="scientific">Clostridium beijerinckii</name>
    <name type="common">Clostridium MP</name>
    <dbReference type="NCBI Taxonomy" id="1520"/>
    <lineage>
        <taxon>Bacteria</taxon>
        <taxon>Bacillati</taxon>
        <taxon>Bacillota</taxon>
        <taxon>Clostridia</taxon>
        <taxon>Eubacteriales</taxon>
        <taxon>Clostridiaceae</taxon>
        <taxon>Clostridium</taxon>
    </lineage>
</organism>
<dbReference type="Proteomes" id="UP000190959">
    <property type="component" value="Unassembled WGS sequence"/>
</dbReference>
<sequence length="69" mass="8016">MKKLIEGDIDLYTYAHYINKKGLSLEELEQSSGLARMFYTASMLVMKKEQMENDIALARLSNPFLEKKK</sequence>
<proteinExistence type="predicted"/>
<protein>
    <submittedName>
        <fullName evidence="1">Uncharacterized protein</fullName>
    </submittedName>
</protein>
<reference evidence="1 2" key="1">
    <citation type="submission" date="2017-02" db="EMBL/GenBank/DDBJ databases">
        <title>Genome sequence of Clostridium beijerinckii Br21.</title>
        <authorList>
            <person name="Fonseca B.C."/>
            <person name="Guazzaroni M.E."/>
            <person name="Riano-Pachon D.M."/>
            <person name="Reginatto V."/>
        </authorList>
    </citation>
    <scope>NUCLEOTIDE SEQUENCE [LARGE SCALE GENOMIC DNA]</scope>
    <source>
        <strain evidence="1 2">Br21</strain>
    </source>
</reference>
<name>A0A1S9N9R7_CLOBE</name>
<dbReference type="EMBL" id="MWMH01000002">
    <property type="protein sequence ID" value="OOP74141.1"/>
    <property type="molecule type" value="Genomic_DNA"/>
</dbReference>